<feature type="region of interest" description="Disordered" evidence="1">
    <location>
        <begin position="64"/>
        <end position="134"/>
    </location>
</feature>
<reference evidence="2" key="1">
    <citation type="journal article" date="2015" name="Nat. Genet.">
        <title>The pineapple genome and the evolution of CAM photosynthesis.</title>
        <authorList>
            <person name="Ming R."/>
            <person name="VanBuren R."/>
            <person name="Wai C.M."/>
            <person name="Tang H."/>
            <person name="Schatz M.C."/>
            <person name="Bowers J.E."/>
            <person name="Lyons E."/>
            <person name="Wang M.L."/>
            <person name="Chen J."/>
            <person name="Biggers E."/>
            <person name="Zhang J."/>
            <person name="Huang L."/>
            <person name="Zhang L."/>
            <person name="Miao W."/>
            <person name="Zhang J."/>
            <person name="Ye Z."/>
            <person name="Miao C."/>
            <person name="Lin Z."/>
            <person name="Wang H."/>
            <person name="Zhou H."/>
            <person name="Yim W.C."/>
            <person name="Priest H.D."/>
            <person name="Zheng C."/>
            <person name="Woodhouse M."/>
            <person name="Edger P.P."/>
            <person name="Guyot R."/>
            <person name="Guo H.B."/>
            <person name="Guo H."/>
            <person name="Zheng G."/>
            <person name="Singh R."/>
            <person name="Sharma A."/>
            <person name="Min X."/>
            <person name="Zheng Y."/>
            <person name="Lee H."/>
            <person name="Gurtowski J."/>
            <person name="Sedlazeck F.J."/>
            <person name="Harkess A."/>
            <person name="McKain M.R."/>
            <person name="Liao Z."/>
            <person name="Fang J."/>
            <person name="Liu J."/>
            <person name="Zhang X."/>
            <person name="Zhang Q."/>
            <person name="Hu W."/>
            <person name="Qin Y."/>
            <person name="Wang K."/>
            <person name="Chen L.Y."/>
            <person name="Shirley N."/>
            <person name="Lin Y.R."/>
            <person name="Liu L.Y."/>
            <person name="Hernandez A.G."/>
            <person name="Wright C.L."/>
            <person name="Bulone V."/>
            <person name="Tuskan G.A."/>
            <person name="Heath K."/>
            <person name="Zee F."/>
            <person name="Moore P.H."/>
            <person name="Sunkar R."/>
            <person name="Leebens-Mack J.H."/>
            <person name="Mockler T."/>
            <person name="Bennetzen J.L."/>
            <person name="Freeling M."/>
            <person name="Sankoff D."/>
            <person name="Paterson A.H."/>
            <person name="Zhu X."/>
            <person name="Yang X."/>
            <person name="Smith J.A."/>
            <person name="Cushman J.C."/>
            <person name="Paull R.E."/>
            <person name="Yu Q."/>
        </authorList>
    </citation>
    <scope>NUCLEOTIDE SEQUENCE [LARGE SCALE GENOMIC DNA]</scope>
    <source>
        <strain evidence="2">cv. F153</strain>
    </source>
</reference>
<sequence>MDLGLLLLDLGKSANGPGPPLLPGKPFAGLYRLAQLGPGLGEPGKPFAGLHRWAQLGPGLGEPGLGLLCPSRPREPPANPSPPRPTAPLPPEPPRLCSLDRPVPSPPRFEIPTGLCPPVRPSSPAGSSSPADLCSPPPFELPPGLCPPPVRAPPCRFDLPRWHVPFRWSEPLPRFELPPPVLSASPRPPLSAGSPPFPPPPAFPLAGTICESNVGLRWPSRRSGSPDRCSLCPGLNSLSSPASPKPPGSPPPMARPPSRGPETTCCLPPCYLLRAGLGLHYPASLLPLLPPFTLLTLPS</sequence>
<keyword evidence="2" id="KW-1185">Reference proteome</keyword>
<dbReference type="Proteomes" id="UP000515123">
    <property type="component" value="Linkage group 20"/>
</dbReference>
<name>A0A6P5GX82_ANACO</name>
<feature type="compositionally biased region" description="Pro residues" evidence="1">
    <location>
        <begin position="243"/>
        <end position="259"/>
    </location>
</feature>
<dbReference type="RefSeq" id="XP_020110408.1">
    <property type="nucleotide sequence ID" value="XM_020254819.1"/>
</dbReference>
<evidence type="ECO:0000256" key="1">
    <source>
        <dbReference type="SAM" id="MobiDB-lite"/>
    </source>
</evidence>
<protein>
    <submittedName>
        <fullName evidence="3">Vegetative cell wall protein gp1-like</fullName>
    </submittedName>
</protein>
<organism evidence="2 3">
    <name type="scientific">Ananas comosus</name>
    <name type="common">Pineapple</name>
    <name type="synonym">Ananas ananas</name>
    <dbReference type="NCBI Taxonomy" id="4615"/>
    <lineage>
        <taxon>Eukaryota</taxon>
        <taxon>Viridiplantae</taxon>
        <taxon>Streptophyta</taxon>
        <taxon>Embryophyta</taxon>
        <taxon>Tracheophyta</taxon>
        <taxon>Spermatophyta</taxon>
        <taxon>Magnoliopsida</taxon>
        <taxon>Liliopsida</taxon>
        <taxon>Poales</taxon>
        <taxon>Bromeliaceae</taxon>
        <taxon>Bromelioideae</taxon>
        <taxon>Ananas</taxon>
    </lineage>
</organism>
<gene>
    <name evidence="3" type="primary">LOC109725578</name>
</gene>
<dbReference type="AlphaFoldDB" id="A0A6P5GX82"/>
<reference evidence="3" key="2">
    <citation type="submission" date="2025-08" db="UniProtKB">
        <authorList>
            <consortium name="RefSeq"/>
        </authorList>
    </citation>
    <scope>IDENTIFICATION</scope>
    <source>
        <tissue evidence="3">Leaf</tissue>
    </source>
</reference>
<feature type="compositionally biased region" description="Pro residues" evidence="1">
    <location>
        <begin position="76"/>
        <end position="94"/>
    </location>
</feature>
<feature type="region of interest" description="Disordered" evidence="1">
    <location>
        <begin position="239"/>
        <end position="260"/>
    </location>
</feature>
<evidence type="ECO:0000313" key="3">
    <source>
        <dbReference type="RefSeq" id="XP_020110408.1"/>
    </source>
</evidence>
<accession>A0A6P5GX82</accession>
<proteinExistence type="predicted"/>
<dbReference type="GeneID" id="109725578"/>
<feature type="compositionally biased region" description="Low complexity" evidence="1">
    <location>
        <begin position="122"/>
        <end position="134"/>
    </location>
</feature>
<evidence type="ECO:0000313" key="2">
    <source>
        <dbReference type="Proteomes" id="UP000515123"/>
    </source>
</evidence>